<dbReference type="Proteomes" id="UP000593564">
    <property type="component" value="Unassembled WGS sequence"/>
</dbReference>
<sequence length="220" mass="24448">MLPSINKTSGSIIGNYLNPVSFSRTTIKDNVANIHQACGNLDFDILDSTLDEGTALEMLDALIKEKLIDLGYGYEVDMIPSFGNTEEEGHMLLRFTLDEGNDCDVNLDFVVLDSTLDEGPMLEMLDALKERKLFSAEREREGDVNLDFDFLDSTLDEGAMLDALKEGNCLVIYDDINSIGIDSTLDEGTALKMLDALIKEGFESKREKSRNLTCQNKGRN</sequence>
<reference evidence="1 2" key="2">
    <citation type="submission" date="2020-07" db="EMBL/GenBank/DDBJ databases">
        <title>Genome assembly of wild tea tree DASZ reveals pedigree and selection history of tea varieties.</title>
        <authorList>
            <person name="Zhang W."/>
        </authorList>
    </citation>
    <scope>NUCLEOTIDE SEQUENCE [LARGE SCALE GENOMIC DNA]</scope>
    <source>
        <strain evidence="2">cv. G240</strain>
        <tissue evidence="1">Leaf</tissue>
    </source>
</reference>
<keyword evidence="2" id="KW-1185">Reference proteome</keyword>
<gene>
    <name evidence="1" type="ORF">HYC85_019118</name>
</gene>
<organism evidence="1 2">
    <name type="scientific">Camellia sinensis</name>
    <name type="common">Tea plant</name>
    <name type="synonym">Thea sinensis</name>
    <dbReference type="NCBI Taxonomy" id="4442"/>
    <lineage>
        <taxon>Eukaryota</taxon>
        <taxon>Viridiplantae</taxon>
        <taxon>Streptophyta</taxon>
        <taxon>Embryophyta</taxon>
        <taxon>Tracheophyta</taxon>
        <taxon>Spermatophyta</taxon>
        <taxon>Magnoliopsida</taxon>
        <taxon>eudicotyledons</taxon>
        <taxon>Gunneridae</taxon>
        <taxon>Pentapetalae</taxon>
        <taxon>asterids</taxon>
        <taxon>Ericales</taxon>
        <taxon>Theaceae</taxon>
        <taxon>Camellia</taxon>
    </lineage>
</organism>
<reference evidence="2" key="1">
    <citation type="journal article" date="2020" name="Nat. Commun.">
        <title>Genome assembly of wild tea tree DASZ reveals pedigree and selection history of tea varieties.</title>
        <authorList>
            <person name="Zhang W."/>
            <person name="Zhang Y."/>
            <person name="Qiu H."/>
            <person name="Guo Y."/>
            <person name="Wan H."/>
            <person name="Zhang X."/>
            <person name="Scossa F."/>
            <person name="Alseekh S."/>
            <person name="Zhang Q."/>
            <person name="Wang P."/>
            <person name="Xu L."/>
            <person name="Schmidt M.H."/>
            <person name="Jia X."/>
            <person name="Li D."/>
            <person name="Zhu A."/>
            <person name="Guo F."/>
            <person name="Chen W."/>
            <person name="Ni D."/>
            <person name="Usadel B."/>
            <person name="Fernie A.R."/>
            <person name="Wen W."/>
        </authorList>
    </citation>
    <scope>NUCLEOTIDE SEQUENCE [LARGE SCALE GENOMIC DNA]</scope>
    <source>
        <strain evidence="2">cv. G240</strain>
    </source>
</reference>
<protein>
    <submittedName>
        <fullName evidence="1">Uncharacterized protein</fullName>
    </submittedName>
</protein>
<name>A0A7J7GPV2_CAMSI</name>
<accession>A0A7J7GPV2</accession>
<dbReference type="EMBL" id="JACBKZ010000009">
    <property type="protein sequence ID" value="KAF5941476.1"/>
    <property type="molecule type" value="Genomic_DNA"/>
</dbReference>
<proteinExistence type="predicted"/>
<evidence type="ECO:0000313" key="1">
    <source>
        <dbReference type="EMBL" id="KAF5941476.1"/>
    </source>
</evidence>
<dbReference type="AlphaFoldDB" id="A0A7J7GPV2"/>
<comment type="caution">
    <text evidence="1">The sequence shown here is derived from an EMBL/GenBank/DDBJ whole genome shotgun (WGS) entry which is preliminary data.</text>
</comment>
<evidence type="ECO:0000313" key="2">
    <source>
        <dbReference type="Proteomes" id="UP000593564"/>
    </source>
</evidence>